<protein>
    <submittedName>
        <fullName evidence="1">Uncharacterized protein</fullName>
    </submittedName>
</protein>
<dbReference type="Proteomes" id="UP001204524">
    <property type="component" value="Unassembled WGS sequence"/>
</dbReference>
<accession>A0ABT1L2U5</accession>
<name>A0ABT1L2U5_9ACTN</name>
<evidence type="ECO:0000313" key="1">
    <source>
        <dbReference type="EMBL" id="MCP3424350.1"/>
    </source>
</evidence>
<keyword evidence="2" id="KW-1185">Reference proteome</keyword>
<evidence type="ECO:0000313" key="2">
    <source>
        <dbReference type="Proteomes" id="UP001204524"/>
    </source>
</evidence>
<sequence>MTAGGTARLVQEALDPVLVAAGFLAGQGGDAPDGSTQVIYCLAHDELVRRHPMLPQAGSGDAPGACDDLVVEIGMDGSLGRLDLEQLPVVEMLRRAGFVTDAEAVAAVLGQPGGRTLPTVRAALGRLFDVPG</sequence>
<organism evidence="1 2">
    <name type="scientific">Nocardioides pinisoli</name>
    <dbReference type="NCBI Taxonomy" id="2950279"/>
    <lineage>
        <taxon>Bacteria</taxon>
        <taxon>Bacillati</taxon>
        <taxon>Actinomycetota</taxon>
        <taxon>Actinomycetes</taxon>
        <taxon>Propionibacteriales</taxon>
        <taxon>Nocardioidaceae</taxon>
        <taxon>Nocardioides</taxon>
    </lineage>
</organism>
<comment type="caution">
    <text evidence="1">The sequence shown here is derived from an EMBL/GenBank/DDBJ whole genome shotgun (WGS) entry which is preliminary data.</text>
</comment>
<proteinExistence type="predicted"/>
<dbReference type="RefSeq" id="WP_254183506.1">
    <property type="nucleotide sequence ID" value="NZ_JANARS010000014.1"/>
</dbReference>
<gene>
    <name evidence="1" type="ORF">NCI01_21335</name>
</gene>
<reference evidence="1 2" key="1">
    <citation type="submission" date="2022-06" db="EMBL/GenBank/DDBJ databases">
        <authorList>
            <person name="So Y."/>
        </authorList>
    </citation>
    <scope>NUCLEOTIDE SEQUENCE [LARGE SCALE GENOMIC DNA]</scope>
    <source>
        <strain evidence="1 2">STR3</strain>
    </source>
</reference>
<dbReference type="EMBL" id="JANARS010000014">
    <property type="protein sequence ID" value="MCP3424350.1"/>
    <property type="molecule type" value="Genomic_DNA"/>
</dbReference>